<reference evidence="2 3" key="1">
    <citation type="submission" date="2016-07" db="EMBL/GenBank/DDBJ databases">
        <title>Pervasive Adenine N6-methylation of Active Genes in Fungi.</title>
        <authorList>
            <consortium name="DOE Joint Genome Institute"/>
            <person name="Mondo S.J."/>
            <person name="Dannebaum R.O."/>
            <person name="Kuo R.C."/>
            <person name="Labutti K."/>
            <person name="Haridas S."/>
            <person name="Kuo A."/>
            <person name="Salamov A."/>
            <person name="Ahrendt S.R."/>
            <person name="Lipzen A."/>
            <person name="Sullivan W."/>
            <person name="Andreopoulos W.B."/>
            <person name="Clum A."/>
            <person name="Lindquist E."/>
            <person name="Daum C."/>
            <person name="Ramamoorthy G.K."/>
            <person name="Gryganskyi A."/>
            <person name="Culley D."/>
            <person name="Magnuson J.K."/>
            <person name="James T.Y."/>
            <person name="O'Malley M.A."/>
            <person name="Stajich J.E."/>
            <person name="Spatafora J.W."/>
            <person name="Visel A."/>
            <person name="Grigoriev I.V."/>
        </authorList>
    </citation>
    <scope>NUCLEOTIDE SEQUENCE [LARGE SCALE GENOMIC DNA]</scope>
    <source>
        <strain evidence="2 3">NRRL 2496</strain>
    </source>
</reference>
<evidence type="ECO:0000313" key="3">
    <source>
        <dbReference type="Proteomes" id="UP000242180"/>
    </source>
</evidence>
<evidence type="ECO:0000256" key="1">
    <source>
        <dbReference type="SAM" id="MobiDB-lite"/>
    </source>
</evidence>
<gene>
    <name evidence="2" type="ORF">BCR43DRAFT_519561</name>
</gene>
<dbReference type="OrthoDB" id="2285917at2759"/>
<dbReference type="EMBL" id="MCGN01000001">
    <property type="protein sequence ID" value="ORZ02191.1"/>
    <property type="molecule type" value="Genomic_DNA"/>
</dbReference>
<dbReference type="InParanoid" id="A0A1X2HRM7"/>
<comment type="caution">
    <text evidence="2">The sequence shown here is derived from an EMBL/GenBank/DDBJ whole genome shotgun (WGS) entry which is preliminary data.</text>
</comment>
<dbReference type="Proteomes" id="UP000242180">
    <property type="component" value="Unassembled WGS sequence"/>
</dbReference>
<feature type="compositionally biased region" description="Polar residues" evidence="1">
    <location>
        <begin position="260"/>
        <end position="272"/>
    </location>
</feature>
<feature type="region of interest" description="Disordered" evidence="1">
    <location>
        <begin position="238"/>
        <end position="275"/>
    </location>
</feature>
<keyword evidence="3" id="KW-1185">Reference proteome</keyword>
<accession>A0A1X2HRM7</accession>
<name>A0A1X2HRM7_SYNRA</name>
<proteinExistence type="predicted"/>
<organism evidence="2 3">
    <name type="scientific">Syncephalastrum racemosum</name>
    <name type="common">Filamentous fungus</name>
    <dbReference type="NCBI Taxonomy" id="13706"/>
    <lineage>
        <taxon>Eukaryota</taxon>
        <taxon>Fungi</taxon>
        <taxon>Fungi incertae sedis</taxon>
        <taxon>Mucoromycota</taxon>
        <taxon>Mucoromycotina</taxon>
        <taxon>Mucoromycetes</taxon>
        <taxon>Mucorales</taxon>
        <taxon>Syncephalastraceae</taxon>
        <taxon>Syncephalastrum</taxon>
    </lineage>
</organism>
<dbReference type="AlphaFoldDB" id="A0A1X2HRM7"/>
<evidence type="ECO:0000313" key="2">
    <source>
        <dbReference type="EMBL" id="ORZ02191.1"/>
    </source>
</evidence>
<sequence length="341" mass="39250">MRKVAPPSALELEKLCQENAKENGEAAKIEEPHQAHQLSVQNHDALSRGQEKRNVNNVAENRNPPVTSRNLAYREQYFCREPTSVTFCVDHVQPRAILGQFTKEDDGKPYLLSYQAADLWAKQCILIPKQVDLSFLTDDVQLDPVLALSLFFTEKQSCVARHTYAQDSTIRSLYMLAKRFVESERHIQENYIRTLNNICTTNEHQLMKMHDELDVLAPNISKLRKLVNRSIDYNRKLQQRYPINDHDDNSGSEIELPPQVSLTGPSTPSVPSDGSDGKLDDFMFITAFKQNYVKTMGRMDWRACFQAGRNENRFARYSTSASLRTQYDKYQAAQKRKSKRN</sequence>
<protein>
    <submittedName>
        <fullName evidence="2">Uncharacterized protein</fullName>
    </submittedName>
</protein>